<dbReference type="Proteomes" id="UP000054495">
    <property type="component" value="Unassembled WGS sequence"/>
</dbReference>
<name>A0A0D6LAZ4_9BILA</name>
<reference evidence="1 2" key="1">
    <citation type="submission" date="2013-05" db="EMBL/GenBank/DDBJ databases">
        <title>Draft genome of the parasitic nematode Anyclostoma ceylanicum.</title>
        <authorList>
            <person name="Mitreva M."/>
        </authorList>
    </citation>
    <scope>NUCLEOTIDE SEQUENCE [LARGE SCALE GENOMIC DNA]</scope>
</reference>
<evidence type="ECO:0000313" key="2">
    <source>
        <dbReference type="Proteomes" id="UP000054495"/>
    </source>
</evidence>
<protein>
    <submittedName>
        <fullName evidence="1">Uncharacterized protein</fullName>
    </submittedName>
</protein>
<organism evidence="1 2">
    <name type="scientific">Ancylostoma ceylanicum</name>
    <dbReference type="NCBI Taxonomy" id="53326"/>
    <lineage>
        <taxon>Eukaryota</taxon>
        <taxon>Metazoa</taxon>
        <taxon>Ecdysozoa</taxon>
        <taxon>Nematoda</taxon>
        <taxon>Chromadorea</taxon>
        <taxon>Rhabditida</taxon>
        <taxon>Rhabditina</taxon>
        <taxon>Rhabditomorpha</taxon>
        <taxon>Strongyloidea</taxon>
        <taxon>Ancylostomatidae</taxon>
        <taxon>Ancylostomatinae</taxon>
        <taxon>Ancylostoma</taxon>
    </lineage>
</organism>
<proteinExistence type="predicted"/>
<keyword evidence="2" id="KW-1185">Reference proteome</keyword>
<accession>A0A0D6LAZ4</accession>
<evidence type="ECO:0000313" key="1">
    <source>
        <dbReference type="EMBL" id="EPB66951.1"/>
    </source>
</evidence>
<dbReference type="EMBL" id="KE125845">
    <property type="protein sequence ID" value="EPB66951.1"/>
    <property type="molecule type" value="Genomic_DNA"/>
</dbReference>
<gene>
    <name evidence="1" type="ORF">ANCCEY_13960</name>
</gene>
<dbReference type="AlphaFoldDB" id="A0A0D6LAZ4"/>
<sequence>MTSTACTSSCRPVFFTTVRHVHRYSAKCRKTGRFGGYCVLPRQEWRYDVAMGRNFQRIMGKRFGYDMGLEDRILLRSLGQRQRHLDQRK</sequence>